<dbReference type="EMBL" id="JAGGKV010000011">
    <property type="protein sequence ID" value="MBP1964955.1"/>
    <property type="molecule type" value="Genomic_DNA"/>
</dbReference>
<dbReference type="PROSITE" id="PS50109">
    <property type="entry name" value="HIS_KIN"/>
    <property type="match status" value="1"/>
</dbReference>
<evidence type="ECO:0000256" key="7">
    <source>
        <dbReference type="ARBA" id="ARBA00022741"/>
    </source>
</evidence>
<evidence type="ECO:0000256" key="10">
    <source>
        <dbReference type="ARBA" id="ARBA00023012"/>
    </source>
</evidence>
<evidence type="ECO:0000256" key="8">
    <source>
        <dbReference type="ARBA" id="ARBA00022777"/>
    </source>
</evidence>
<dbReference type="SUPFAM" id="SSF158472">
    <property type="entry name" value="HAMP domain-like"/>
    <property type="match status" value="1"/>
</dbReference>
<keyword evidence="16" id="KW-1185">Reference proteome</keyword>
<dbReference type="InterPro" id="IPR010559">
    <property type="entry name" value="Sig_transdc_His_kin_internal"/>
</dbReference>
<dbReference type="CDD" id="cd06225">
    <property type="entry name" value="HAMP"/>
    <property type="match status" value="1"/>
</dbReference>
<dbReference type="EC" id="2.7.13.3" evidence="3"/>
<keyword evidence="6 15" id="KW-0808">Transferase</keyword>
<dbReference type="Proteomes" id="UP001519344">
    <property type="component" value="Unassembled WGS sequence"/>
</dbReference>
<name>A0ABS4I2I5_9BACL</name>
<keyword evidence="11 12" id="KW-0472">Membrane</keyword>
<evidence type="ECO:0000313" key="15">
    <source>
        <dbReference type="EMBL" id="MBP1964955.1"/>
    </source>
</evidence>
<dbReference type="InterPro" id="IPR050640">
    <property type="entry name" value="Bact_2-comp_sensor_kinase"/>
</dbReference>
<dbReference type="SUPFAM" id="SSF55874">
    <property type="entry name" value="ATPase domain of HSP90 chaperone/DNA topoisomerase II/histidine kinase"/>
    <property type="match status" value="1"/>
</dbReference>
<dbReference type="Pfam" id="PF02518">
    <property type="entry name" value="HATPase_c"/>
    <property type="match status" value="1"/>
</dbReference>
<evidence type="ECO:0000259" key="14">
    <source>
        <dbReference type="PROSITE" id="PS50885"/>
    </source>
</evidence>
<evidence type="ECO:0000256" key="9">
    <source>
        <dbReference type="ARBA" id="ARBA00022840"/>
    </source>
</evidence>
<evidence type="ECO:0000256" key="3">
    <source>
        <dbReference type="ARBA" id="ARBA00012438"/>
    </source>
</evidence>
<evidence type="ECO:0000313" key="16">
    <source>
        <dbReference type="Proteomes" id="UP001519344"/>
    </source>
</evidence>
<protein>
    <recommendedName>
        <fullName evidence="3">histidine kinase</fullName>
        <ecNumber evidence="3">2.7.13.3</ecNumber>
    </recommendedName>
</protein>
<dbReference type="PROSITE" id="PS50885">
    <property type="entry name" value="HAMP"/>
    <property type="match status" value="1"/>
</dbReference>
<evidence type="ECO:0000256" key="6">
    <source>
        <dbReference type="ARBA" id="ARBA00022679"/>
    </source>
</evidence>
<dbReference type="GO" id="GO:0004673">
    <property type="term" value="F:protein histidine kinase activity"/>
    <property type="evidence" value="ECO:0007669"/>
    <property type="project" value="UniProtKB-EC"/>
</dbReference>
<sequence length="566" mass="65505">MSIQKKFFIYLFLLVILPLLLASSIILSKASEIIGSKSREAVFQSFKQTQFRLNQIVSNAENLSLKVLGNEDVQQLSTLNEQSSQYEFVMHTNGINFFLQQELKMQPYIKFFLLVKGQNLIYHFGTYKENVNAELLQKAVDNNGIPLWAHNKDDVFLVRAINDINKFKLLSIEVLNVDERALEQAYTENDVWATSQTKIIDESGQIVSSINKSEIGTNINNQSYVRSAMRGSEGYFQMMVDEKKMSVFFYTMNNGWHVLKIIADSQINEPQKFLKILIMVAILICLLFGVVFSVIQNNGIIRPIKLLKREMDKVKRGNLEIQIQNQKKDEIGQLGFQFKEMALDLKDLIEKVYTSELKEKEAKLQLLSMQINPHFLYNTLDSIRWVAIKSQVDTVADQLEVLSNMFRYSLKQEHYFTTVQQEVEHVNNYMRIMNFRFNYIYEFIVDVDENTLQLECPHFILQPLIENSIQHGFIDMVLEGCIQISIKQEDSLIRICVEDNGAGTDEKRIRRMLDSDETESGYALRNIHNRIQLKYGTGFGVQFYSQIGKGSKVDIMIPVVKRISSM</sequence>
<feature type="domain" description="HAMP" evidence="14">
    <location>
        <begin position="298"/>
        <end position="350"/>
    </location>
</feature>
<evidence type="ECO:0000256" key="4">
    <source>
        <dbReference type="ARBA" id="ARBA00022475"/>
    </source>
</evidence>
<reference evidence="15 16" key="1">
    <citation type="submission" date="2021-03" db="EMBL/GenBank/DDBJ databases">
        <title>Genomic Encyclopedia of Type Strains, Phase IV (KMG-IV): sequencing the most valuable type-strain genomes for metagenomic binning, comparative biology and taxonomic classification.</title>
        <authorList>
            <person name="Goeker M."/>
        </authorList>
    </citation>
    <scope>NUCLEOTIDE SEQUENCE [LARGE SCALE GENOMIC DNA]</scope>
    <source>
        <strain evidence="15 16">DSM 24950</strain>
    </source>
</reference>
<keyword evidence="4" id="KW-1003">Cell membrane</keyword>
<dbReference type="InterPro" id="IPR036890">
    <property type="entry name" value="HATPase_C_sf"/>
</dbReference>
<keyword evidence="12" id="KW-1133">Transmembrane helix</keyword>
<keyword evidence="9" id="KW-0067">ATP-binding</keyword>
<dbReference type="SMART" id="SM00304">
    <property type="entry name" value="HAMP"/>
    <property type="match status" value="1"/>
</dbReference>
<keyword evidence="12" id="KW-0812">Transmembrane</keyword>
<dbReference type="InterPro" id="IPR003594">
    <property type="entry name" value="HATPase_dom"/>
</dbReference>
<accession>A0ABS4I2I5</accession>
<dbReference type="Pfam" id="PF00672">
    <property type="entry name" value="HAMP"/>
    <property type="match status" value="1"/>
</dbReference>
<dbReference type="Gene3D" id="3.30.565.10">
    <property type="entry name" value="Histidine kinase-like ATPase, C-terminal domain"/>
    <property type="match status" value="1"/>
</dbReference>
<dbReference type="PANTHER" id="PTHR34220:SF7">
    <property type="entry name" value="SENSOR HISTIDINE KINASE YPDA"/>
    <property type="match status" value="1"/>
</dbReference>
<dbReference type="InterPro" id="IPR005467">
    <property type="entry name" value="His_kinase_dom"/>
</dbReference>
<evidence type="ECO:0000256" key="12">
    <source>
        <dbReference type="SAM" id="Phobius"/>
    </source>
</evidence>
<dbReference type="InterPro" id="IPR003660">
    <property type="entry name" value="HAMP_dom"/>
</dbReference>
<proteinExistence type="predicted"/>
<keyword evidence="8 15" id="KW-0418">Kinase</keyword>
<dbReference type="RefSeq" id="WP_167057267.1">
    <property type="nucleotide sequence ID" value="NZ_JAAOZR010000015.1"/>
</dbReference>
<evidence type="ECO:0000256" key="11">
    <source>
        <dbReference type="ARBA" id="ARBA00023136"/>
    </source>
</evidence>
<dbReference type="Gene3D" id="6.10.340.10">
    <property type="match status" value="1"/>
</dbReference>
<dbReference type="PANTHER" id="PTHR34220">
    <property type="entry name" value="SENSOR HISTIDINE KINASE YPDA"/>
    <property type="match status" value="1"/>
</dbReference>
<feature type="domain" description="Histidine kinase" evidence="13">
    <location>
        <begin position="460"/>
        <end position="561"/>
    </location>
</feature>
<evidence type="ECO:0000256" key="2">
    <source>
        <dbReference type="ARBA" id="ARBA00004651"/>
    </source>
</evidence>
<comment type="catalytic activity">
    <reaction evidence="1">
        <text>ATP + protein L-histidine = ADP + protein N-phospho-L-histidine.</text>
        <dbReference type="EC" id="2.7.13.3"/>
    </reaction>
</comment>
<keyword evidence="10" id="KW-0902">Two-component regulatory system</keyword>
<organism evidence="15 16">
    <name type="scientific">Paenibacillus aceris</name>
    <dbReference type="NCBI Taxonomy" id="869555"/>
    <lineage>
        <taxon>Bacteria</taxon>
        <taxon>Bacillati</taxon>
        <taxon>Bacillota</taxon>
        <taxon>Bacilli</taxon>
        <taxon>Bacillales</taxon>
        <taxon>Paenibacillaceae</taxon>
        <taxon>Paenibacillus</taxon>
    </lineage>
</organism>
<comment type="subcellular location">
    <subcellularLocation>
        <location evidence="2">Cell membrane</location>
        <topology evidence="2">Multi-pass membrane protein</topology>
    </subcellularLocation>
</comment>
<keyword evidence="7" id="KW-0547">Nucleotide-binding</keyword>
<dbReference type="Pfam" id="PF06580">
    <property type="entry name" value="His_kinase"/>
    <property type="match status" value="1"/>
</dbReference>
<gene>
    <name evidence="15" type="ORF">J2Z65_004188</name>
</gene>
<comment type="caution">
    <text evidence="15">The sequence shown here is derived from an EMBL/GenBank/DDBJ whole genome shotgun (WGS) entry which is preliminary data.</text>
</comment>
<keyword evidence="5" id="KW-0597">Phosphoprotein</keyword>
<evidence type="ECO:0000259" key="13">
    <source>
        <dbReference type="PROSITE" id="PS50109"/>
    </source>
</evidence>
<evidence type="ECO:0000256" key="5">
    <source>
        <dbReference type="ARBA" id="ARBA00022553"/>
    </source>
</evidence>
<feature type="transmembrane region" description="Helical" evidence="12">
    <location>
        <begin position="273"/>
        <end position="295"/>
    </location>
</feature>
<evidence type="ECO:0000256" key="1">
    <source>
        <dbReference type="ARBA" id="ARBA00000085"/>
    </source>
</evidence>